<dbReference type="RefSeq" id="XP_020302484.1">
    <property type="nucleotide sequence ID" value="XM_020447268.1"/>
</dbReference>
<dbReference type="InterPro" id="IPR044069">
    <property type="entry name" value="ZF_C4H2"/>
</dbReference>
<reference evidence="3" key="1">
    <citation type="submission" date="2012-04" db="EMBL/GenBank/DDBJ databases">
        <title>The Genome Sequence of Loa loa.</title>
        <authorList>
            <consortium name="The Broad Institute Genome Sequencing Platform"/>
            <consortium name="Broad Institute Genome Sequencing Center for Infectious Disease"/>
            <person name="Nutman T.B."/>
            <person name="Fink D.L."/>
            <person name="Russ C."/>
            <person name="Young S."/>
            <person name="Zeng Q."/>
            <person name="Gargeya S."/>
            <person name="Alvarado L."/>
            <person name="Berlin A."/>
            <person name="Chapman S.B."/>
            <person name="Chen Z."/>
            <person name="Freedman E."/>
            <person name="Gellesch M."/>
            <person name="Goldberg J."/>
            <person name="Griggs A."/>
            <person name="Gujja S."/>
            <person name="Heilman E.R."/>
            <person name="Heiman D."/>
            <person name="Howarth C."/>
            <person name="Mehta T."/>
            <person name="Neiman D."/>
            <person name="Pearson M."/>
            <person name="Roberts A."/>
            <person name="Saif S."/>
            <person name="Shea T."/>
            <person name="Shenoy N."/>
            <person name="Sisk P."/>
            <person name="Stolte C."/>
            <person name="Sykes S."/>
            <person name="White J."/>
            <person name="Yandava C."/>
            <person name="Haas B."/>
            <person name="Henn M.R."/>
            <person name="Nusbaum C."/>
            <person name="Birren B."/>
        </authorList>
    </citation>
    <scope>NUCLEOTIDE SEQUENCE [LARGE SCALE GENOMIC DNA]</scope>
</reference>
<dbReference type="GO" id="GO:0005634">
    <property type="term" value="C:nucleus"/>
    <property type="evidence" value="ECO:0007669"/>
    <property type="project" value="TreeGrafter"/>
</dbReference>
<gene>
    <name evidence="3" type="ORF">LOAG_06872</name>
</gene>
<dbReference type="FunCoup" id="A0A1S0TX56">
    <property type="interactions" value="910"/>
</dbReference>
<dbReference type="PANTHER" id="PTHR31058">
    <property type="entry name" value="ZINC FINGER C4H2 DOMAIN-CONTAINING PROTEIN"/>
    <property type="match status" value="1"/>
</dbReference>
<organism evidence="3">
    <name type="scientific">Loa loa</name>
    <name type="common">Eye worm</name>
    <name type="synonym">Filaria loa</name>
    <dbReference type="NCBI Taxonomy" id="7209"/>
    <lineage>
        <taxon>Eukaryota</taxon>
        <taxon>Metazoa</taxon>
        <taxon>Ecdysozoa</taxon>
        <taxon>Nematoda</taxon>
        <taxon>Chromadorea</taxon>
        <taxon>Rhabditida</taxon>
        <taxon>Spirurina</taxon>
        <taxon>Spiruromorpha</taxon>
        <taxon>Filarioidea</taxon>
        <taxon>Onchocercidae</taxon>
        <taxon>Loa</taxon>
    </lineage>
</organism>
<dbReference type="GeneID" id="9944290"/>
<dbReference type="KEGG" id="loa:LOAG_06872"/>
<dbReference type="CTD" id="9944290"/>
<dbReference type="AlphaFoldDB" id="A0A1S0TX56"/>
<dbReference type="OMA" id="NAPTCPM"/>
<feature type="coiled-coil region" evidence="1">
    <location>
        <begin position="51"/>
        <end position="78"/>
    </location>
</feature>
<dbReference type="InParanoid" id="A0A1S0TX56"/>
<dbReference type="InterPro" id="IPR018482">
    <property type="entry name" value="Znf-C4H2"/>
</dbReference>
<feature type="domain" description="C4H2-type" evidence="2">
    <location>
        <begin position="201"/>
        <end position="242"/>
    </location>
</feature>
<evidence type="ECO:0000256" key="1">
    <source>
        <dbReference type="SAM" id="Coils"/>
    </source>
</evidence>
<dbReference type="EMBL" id="JH712107">
    <property type="protein sequence ID" value="EFO21612.2"/>
    <property type="molecule type" value="Genomic_DNA"/>
</dbReference>
<accession>A0A1S0TX56</accession>
<sequence length="242" mass="27513">MNLTILSKELCKLSTANQKVNEFTGRLHELHVALNEFQGICIFITQCEKLNGELEGERRSHADELRQINQDINHLEDTFKSLKSGNDARKDSIAQKYREIERDLNHTNEILCESGISETNLLTNEMLFPSQFDEVIDNSAANHLALTTPLVLNQLSHLSFLEMLNRHRNHILEASDRILYTSGGVTATATVSMNSIISAISEPAKMKKCQSCEQLIHRNAPICPRCKTKSRSKYSKRSRKFE</sequence>
<dbReference type="GO" id="GO:0045666">
    <property type="term" value="P:positive regulation of neuron differentiation"/>
    <property type="evidence" value="ECO:0007669"/>
    <property type="project" value="TreeGrafter"/>
</dbReference>
<dbReference type="OrthoDB" id="20865at2759"/>
<keyword evidence="1" id="KW-0175">Coiled coil</keyword>
<name>A0A1S0TX56_LOALO</name>
<evidence type="ECO:0000313" key="3">
    <source>
        <dbReference type="EMBL" id="EFO21612.2"/>
    </source>
</evidence>
<proteinExistence type="predicted"/>
<dbReference type="PANTHER" id="PTHR31058:SF2">
    <property type="entry name" value="ZINC FINGER C4H2 DOMAIN-CONTAINING PROTEIN"/>
    <property type="match status" value="1"/>
</dbReference>
<evidence type="ECO:0000259" key="2">
    <source>
        <dbReference type="PROSITE" id="PS51896"/>
    </source>
</evidence>
<dbReference type="Pfam" id="PF10146">
    <property type="entry name" value="zf-C4H2"/>
    <property type="match status" value="1"/>
</dbReference>
<protein>
    <recommendedName>
        <fullName evidence="2">C4H2-type domain-containing protein</fullName>
    </recommendedName>
</protein>
<dbReference type="PROSITE" id="PS51896">
    <property type="entry name" value="ZF_C4H2"/>
    <property type="match status" value="1"/>
</dbReference>